<dbReference type="PANTHER" id="PTHR11700">
    <property type="entry name" value="30S RIBOSOMAL PROTEIN S10 FAMILY MEMBER"/>
    <property type="match status" value="1"/>
</dbReference>
<dbReference type="NCBIfam" id="NF001861">
    <property type="entry name" value="PRK00596.1"/>
    <property type="match status" value="1"/>
</dbReference>
<dbReference type="GO" id="GO:1990904">
    <property type="term" value="C:ribonucleoprotein complex"/>
    <property type="evidence" value="ECO:0007669"/>
    <property type="project" value="UniProtKB-KW"/>
</dbReference>
<dbReference type="Proteomes" id="UP000034785">
    <property type="component" value="Unassembled WGS sequence"/>
</dbReference>
<dbReference type="PROSITE" id="PS00361">
    <property type="entry name" value="RIBOSOMAL_S10"/>
    <property type="match status" value="1"/>
</dbReference>
<keyword evidence="2 4" id="KW-0689">Ribosomal protein</keyword>
<evidence type="ECO:0000256" key="4">
    <source>
        <dbReference type="HAMAP-Rule" id="MF_00508"/>
    </source>
</evidence>
<dbReference type="GO" id="GO:0006412">
    <property type="term" value="P:translation"/>
    <property type="evidence" value="ECO:0007669"/>
    <property type="project" value="UniProtKB-UniRule"/>
</dbReference>
<keyword evidence="3 4" id="KW-0687">Ribonucleoprotein</keyword>
<evidence type="ECO:0000256" key="2">
    <source>
        <dbReference type="ARBA" id="ARBA00022980"/>
    </source>
</evidence>
<evidence type="ECO:0000256" key="3">
    <source>
        <dbReference type="ARBA" id="ARBA00023274"/>
    </source>
</evidence>
<accession>A0A0G1BAA5</accession>
<comment type="function">
    <text evidence="4">Involved in the binding of tRNA to the ribosomes.</text>
</comment>
<dbReference type="SMART" id="SM01403">
    <property type="entry name" value="Ribosomal_S10"/>
    <property type="match status" value="1"/>
</dbReference>
<dbReference type="InterPro" id="IPR036838">
    <property type="entry name" value="Ribosomal_uS10_dom_sf"/>
</dbReference>
<dbReference type="InterPro" id="IPR018268">
    <property type="entry name" value="Ribosomal_uS10_CS"/>
</dbReference>
<comment type="subunit">
    <text evidence="4">Part of the 30S ribosomal subunit.</text>
</comment>
<sequence length="103" mass="11526">MAKGRIRVKLKSYDHRVLDGTCEQLLETALRTGAKIVGPIPLPTKTEKFTVIRGNSSNSKNSQEAFEIKTHKRLIEIVEPTDKTIDSLMHLELPAGVDIEVKM</sequence>
<proteinExistence type="inferred from homology"/>
<feature type="domain" description="Small ribosomal subunit protein uS10" evidence="5">
    <location>
        <begin position="7"/>
        <end position="102"/>
    </location>
</feature>
<comment type="caution">
    <text evidence="6">The sequence shown here is derived from an EMBL/GenBank/DDBJ whole genome shotgun (WGS) entry which is preliminary data.</text>
</comment>
<dbReference type="NCBIfam" id="TIGR01049">
    <property type="entry name" value="rpsJ_bact"/>
    <property type="match status" value="1"/>
</dbReference>
<dbReference type="InterPro" id="IPR001848">
    <property type="entry name" value="Ribosomal_uS10"/>
</dbReference>
<dbReference type="SUPFAM" id="SSF54999">
    <property type="entry name" value="Ribosomal protein S10"/>
    <property type="match status" value="1"/>
</dbReference>
<dbReference type="Pfam" id="PF00338">
    <property type="entry name" value="Ribosomal_S10"/>
    <property type="match status" value="1"/>
</dbReference>
<protein>
    <recommendedName>
        <fullName evidence="4">Small ribosomal subunit protein uS10</fullName>
    </recommendedName>
</protein>
<reference evidence="6 7" key="1">
    <citation type="journal article" date="2015" name="Nature">
        <title>rRNA introns, odd ribosomes, and small enigmatic genomes across a large radiation of phyla.</title>
        <authorList>
            <person name="Brown C.T."/>
            <person name="Hug L.A."/>
            <person name="Thomas B.C."/>
            <person name="Sharon I."/>
            <person name="Castelle C.J."/>
            <person name="Singh A."/>
            <person name="Wilkins M.J."/>
            <person name="Williams K.H."/>
            <person name="Banfield J.F."/>
        </authorList>
    </citation>
    <scope>NUCLEOTIDE SEQUENCE [LARGE SCALE GENOMIC DNA]</scope>
</reference>
<organism evidence="6 7">
    <name type="scientific">Candidatus Daviesbacteria bacterium GW2011_GWA2_42_7</name>
    <dbReference type="NCBI Taxonomy" id="1618425"/>
    <lineage>
        <taxon>Bacteria</taxon>
        <taxon>Candidatus Daviesiibacteriota</taxon>
    </lineage>
</organism>
<dbReference type="AlphaFoldDB" id="A0A0G1BAA5"/>
<dbReference type="Gene3D" id="3.30.70.600">
    <property type="entry name" value="Ribosomal protein S10 domain"/>
    <property type="match status" value="1"/>
</dbReference>
<gene>
    <name evidence="4" type="primary">rpsJ</name>
    <name evidence="6" type="ORF">UV41_C0028G0010</name>
</gene>
<evidence type="ECO:0000256" key="1">
    <source>
        <dbReference type="ARBA" id="ARBA00007102"/>
    </source>
</evidence>
<dbReference type="InterPro" id="IPR027486">
    <property type="entry name" value="Ribosomal_uS10_dom"/>
</dbReference>
<evidence type="ECO:0000313" key="6">
    <source>
        <dbReference type="EMBL" id="KKS70305.1"/>
    </source>
</evidence>
<dbReference type="PATRIC" id="fig|1618425.3.peg.507"/>
<comment type="similarity">
    <text evidence="1 4">Belongs to the universal ribosomal protein uS10 family.</text>
</comment>
<dbReference type="HAMAP" id="MF_00508">
    <property type="entry name" value="Ribosomal_uS10"/>
    <property type="match status" value="1"/>
</dbReference>
<dbReference type="GO" id="GO:0003735">
    <property type="term" value="F:structural constituent of ribosome"/>
    <property type="evidence" value="ECO:0007669"/>
    <property type="project" value="InterPro"/>
</dbReference>
<evidence type="ECO:0000313" key="7">
    <source>
        <dbReference type="Proteomes" id="UP000034785"/>
    </source>
</evidence>
<dbReference type="GO" id="GO:0000049">
    <property type="term" value="F:tRNA binding"/>
    <property type="evidence" value="ECO:0007669"/>
    <property type="project" value="UniProtKB-UniRule"/>
</dbReference>
<name>A0A0G1BAA5_9BACT</name>
<dbReference type="FunFam" id="3.30.70.600:FF:000003">
    <property type="entry name" value="30S ribosomal protein S10"/>
    <property type="match status" value="1"/>
</dbReference>
<dbReference type="PRINTS" id="PR00971">
    <property type="entry name" value="RIBOSOMALS10"/>
</dbReference>
<dbReference type="EMBL" id="LCEJ01000028">
    <property type="protein sequence ID" value="KKS70305.1"/>
    <property type="molecule type" value="Genomic_DNA"/>
</dbReference>
<dbReference type="GO" id="GO:0005840">
    <property type="term" value="C:ribosome"/>
    <property type="evidence" value="ECO:0007669"/>
    <property type="project" value="UniProtKB-KW"/>
</dbReference>
<evidence type="ECO:0000259" key="5">
    <source>
        <dbReference type="SMART" id="SM01403"/>
    </source>
</evidence>